<reference evidence="5 6" key="1">
    <citation type="submission" date="2020-10" db="EMBL/GenBank/DDBJ databases">
        <title>Connecting structure to function with the recovery of over 1000 high-quality activated sludge metagenome-assembled genomes encoding full-length rRNA genes using long-read sequencing.</title>
        <authorList>
            <person name="Singleton C.M."/>
            <person name="Petriglieri F."/>
            <person name="Kristensen J.M."/>
            <person name="Kirkegaard R.H."/>
            <person name="Michaelsen T.Y."/>
            <person name="Andersen M.H."/>
            <person name="Karst S.M."/>
            <person name="Dueholm M.S."/>
            <person name="Nielsen P.H."/>
            <person name="Albertsen M."/>
        </authorList>
    </citation>
    <scope>NUCLEOTIDE SEQUENCE [LARGE SCALE GENOMIC DNA]</scope>
    <source>
        <strain evidence="5">Fred_18-Q3-R57-64_BAT3C.720</strain>
    </source>
</reference>
<dbReference type="CDD" id="cd17273">
    <property type="entry name" value="RMtype1_S_EcoJA69PI-TRD1-CR1_like"/>
    <property type="match status" value="1"/>
</dbReference>
<keyword evidence="5" id="KW-0255">Endonuclease</keyword>
<evidence type="ECO:0000256" key="3">
    <source>
        <dbReference type="ARBA" id="ARBA00023125"/>
    </source>
</evidence>
<keyword evidence="2" id="KW-0680">Restriction system</keyword>
<dbReference type="PANTHER" id="PTHR30408:SF13">
    <property type="entry name" value="TYPE I RESTRICTION ENZYME HINDI SPECIFICITY SUBUNIT"/>
    <property type="match status" value="1"/>
</dbReference>
<keyword evidence="3" id="KW-0238">DNA-binding</keyword>
<dbReference type="GO" id="GO:0003677">
    <property type="term" value="F:DNA binding"/>
    <property type="evidence" value="ECO:0007669"/>
    <property type="project" value="UniProtKB-KW"/>
</dbReference>
<proteinExistence type="inferred from homology"/>
<comment type="similarity">
    <text evidence="1">Belongs to the type-I restriction system S methylase family.</text>
</comment>
<dbReference type="InterPro" id="IPR052021">
    <property type="entry name" value="Type-I_RS_S_subunit"/>
</dbReference>
<protein>
    <submittedName>
        <fullName evidence="5">Restriction endonuclease subunit S</fullName>
    </submittedName>
</protein>
<comment type="caution">
    <text evidence="5">The sequence shown here is derived from an EMBL/GenBank/DDBJ whole genome shotgun (WGS) entry which is preliminary data.</text>
</comment>
<keyword evidence="5" id="KW-0540">Nuclease</keyword>
<name>A0A935TGU5_9PROT</name>
<evidence type="ECO:0000313" key="5">
    <source>
        <dbReference type="EMBL" id="MBK7956032.1"/>
    </source>
</evidence>
<dbReference type="AlphaFoldDB" id="A0A935TGU5"/>
<dbReference type="PANTHER" id="PTHR30408">
    <property type="entry name" value="TYPE-1 RESTRICTION ENZYME ECOKI SPECIFICITY PROTEIN"/>
    <property type="match status" value="1"/>
</dbReference>
<keyword evidence="5" id="KW-0378">Hydrolase</keyword>
<dbReference type="EMBL" id="JADJOT010000011">
    <property type="protein sequence ID" value="MBK7956032.1"/>
    <property type="molecule type" value="Genomic_DNA"/>
</dbReference>
<evidence type="ECO:0000256" key="2">
    <source>
        <dbReference type="ARBA" id="ARBA00022747"/>
    </source>
</evidence>
<sequence>MLEIGDGYRAQNNELGGTGPIFLRAGHVTDSHIDFAGVEHFHEHLANKVRPKMSKVGDTIITTKGNSTGRTSFVTDRLPPFVYSPHLSYWRSRDPEKLCGGFLRYWSQGVEFIEQLSGMKTSTDMAPYLSLTDQRRLSVTLPPLAEQEAIAAVLGALDDKIELNRRMNATLEAMAQSLFQSWFVDFDPVRAKLDGRPPAAIDPATAALFPASFQGSEAGHIPKGWTIQPVGEVVNCVGGGTPSTAEPKYWQGTHHWTTPKDFSSLQAPVLLDTDRKLTDAGIAKISSGLLPAGTLLLSSRAPVGYLAIAAMPVAINQGFIALKCNERASNFFMLNWCQTNMAEIESRATGTTFAEISKQNFRPIRVVLPPKELMAAFTAKVAPFYAQITANLHQSHALATLRDTLLPKLLSGELTISTI</sequence>
<feature type="domain" description="Type I restriction modification DNA specificity" evidence="4">
    <location>
        <begin position="222"/>
        <end position="372"/>
    </location>
</feature>
<dbReference type="InterPro" id="IPR044946">
    <property type="entry name" value="Restrct_endonuc_typeI_TRD_sf"/>
</dbReference>
<dbReference type="InterPro" id="IPR000055">
    <property type="entry name" value="Restrct_endonuc_typeI_TRD"/>
</dbReference>
<evidence type="ECO:0000259" key="4">
    <source>
        <dbReference type="Pfam" id="PF01420"/>
    </source>
</evidence>
<dbReference type="GO" id="GO:0004519">
    <property type="term" value="F:endonuclease activity"/>
    <property type="evidence" value="ECO:0007669"/>
    <property type="project" value="UniProtKB-KW"/>
</dbReference>
<accession>A0A935TGU5</accession>
<dbReference type="Proteomes" id="UP000706151">
    <property type="component" value="Unassembled WGS sequence"/>
</dbReference>
<dbReference type="SUPFAM" id="SSF116734">
    <property type="entry name" value="DNA methylase specificity domain"/>
    <property type="match status" value="2"/>
</dbReference>
<feature type="domain" description="Type I restriction modification DNA specificity" evidence="4">
    <location>
        <begin position="57"/>
        <end position="172"/>
    </location>
</feature>
<gene>
    <name evidence="5" type="ORF">IPK02_19960</name>
</gene>
<evidence type="ECO:0000256" key="1">
    <source>
        <dbReference type="ARBA" id="ARBA00010923"/>
    </source>
</evidence>
<dbReference type="Pfam" id="PF01420">
    <property type="entry name" value="Methylase_S"/>
    <property type="match status" value="2"/>
</dbReference>
<evidence type="ECO:0000313" key="6">
    <source>
        <dbReference type="Proteomes" id="UP000706151"/>
    </source>
</evidence>
<dbReference type="GO" id="GO:0009307">
    <property type="term" value="P:DNA restriction-modification system"/>
    <property type="evidence" value="ECO:0007669"/>
    <property type="project" value="UniProtKB-KW"/>
</dbReference>
<dbReference type="Gene3D" id="3.90.220.20">
    <property type="entry name" value="DNA methylase specificity domains"/>
    <property type="match status" value="2"/>
</dbReference>
<organism evidence="5 6">
    <name type="scientific">Candidatus Accumulibacter affinis</name>
    <dbReference type="NCBI Taxonomy" id="2954384"/>
    <lineage>
        <taxon>Bacteria</taxon>
        <taxon>Pseudomonadati</taxon>
        <taxon>Pseudomonadota</taxon>
        <taxon>Betaproteobacteria</taxon>
        <taxon>Candidatus Accumulibacter</taxon>
    </lineage>
</organism>